<evidence type="ECO:0000256" key="1">
    <source>
        <dbReference type="SAM" id="MobiDB-lite"/>
    </source>
</evidence>
<dbReference type="RefSeq" id="WP_082169841.1">
    <property type="nucleotide sequence ID" value="NZ_AP024237.1"/>
</dbReference>
<sequence length="161" mass="16254">MTLTSLSTRTAIAVSGAAAVSVLTAAVAPAAYAQEEWGAIAVSPDGKSIGVATNKPNEYQANMAASSDCQENNPVCNVLITFKYPDCGAVVQNGNQYFGDSGATQQEAEQNATRQSPGSTVLRSACNNPPAGATSTPTTTSSTPTTATSTPTTTSSTPEGE</sequence>
<feature type="signal peptide" evidence="2">
    <location>
        <begin position="1"/>
        <end position="33"/>
    </location>
</feature>
<dbReference type="Proteomes" id="UP000595446">
    <property type="component" value="Chromosome"/>
</dbReference>
<feature type="compositionally biased region" description="Low complexity" evidence="1">
    <location>
        <begin position="129"/>
        <end position="161"/>
    </location>
</feature>
<dbReference type="OrthoDB" id="4747965at2"/>
<feature type="region of interest" description="Disordered" evidence="1">
    <location>
        <begin position="95"/>
        <end position="161"/>
    </location>
</feature>
<gene>
    <name evidence="3" type="ORF">MHEC_03890</name>
</gene>
<keyword evidence="4" id="KW-1185">Reference proteome</keyword>
<dbReference type="AlphaFoldDB" id="A0A2G8BF98"/>
<reference evidence="3 4" key="1">
    <citation type="submission" date="2020-12" db="EMBL/GenBank/DDBJ databases">
        <title>Complete genome sequence of Mycobacterium heckeshornense JCM 15655T, closely related to a pathogenic non-tuberculous mycobacterial species Mycobacterium xenopi.</title>
        <authorList>
            <person name="Yoshida M."/>
            <person name="Fukano H."/>
            <person name="Asakura T."/>
            <person name="Suzuki M."/>
            <person name="Hoshino Y."/>
        </authorList>
    </citation>
    <scope>NUCLEOTIDE SEQUENCE [LARGE SCALE GENOMIC DNA]</scope>
    <source>
        <strain evidence="3 4">JCM 15655</strain>
    </source>
</reference>
<feature type="compositionally biased region" description="Polar residues" evidence="1">
    <location>
        <begin position="95"/>
        <end position="127"/>
    </location>
</feature>
<dbReference type="Pfam" id="PF13827">
    <property type="entry name" value="DUF4189"/>
    <property type="match status" value="1"/>
</dbReference>
<accession>A0A2G8BF98</accession>
<dbReference type="EMBL" id="AP024237">
    <property type="protein sequence ID" value="BCO33956.1"/>
    <property type="molecule type" value="Genomic_DNA"/>
</dbReference>
<evidence type="ECO:0000256" key="2">
    <source>
        <dbReference type="SAM" id="SignalP"/>
    </source>
</evidence>
<name>A0A2G8BF98_9MYCO</name>
<feature type="chain" id="PRO_5044005672" evidence="2">
    <location>
        <begin position="34"/>
        <end position="161"/>
    </location>
</feature>
<evidence type="ECO:0000313" key="4">
    <source>
        <dbReference type="Proteomes" id="UP000595446"/>
    </source>
</evidence>
<dbReference type="PROSITE" id="PS51318">
    <property type="entry name" value="TAT"/>
    <property type="match status" value="1"/>
</dbReference>
<keyword evidence="2" id="KW-0732">Signal</keyword>
<proteinExistence type="predicted"/>
<organism evidence="3 4">
    <name type="scientific">Mycobacterium heckeshornense</name>
    <dbReference type="NCBI Taxonomy" id="110505"/>
    <lineage>
        <taxon>Bacteria</taxon>
        <taxon>Bacillati</taxon>
        <taxon>Actinomycetota</taxon>
        <taxon>Actinomycetes</taxon>
        <taxon>Mycobacteriales</taxon>
        <taxon>Mycobacteriaceae</taxon>
        <taxon>Mycobacterium</taxon>
    </lineage>
</organism>
<protein>
    <submittedName>
        <fullName evidence="3">Uncharacterized protein</fullName>
    </submittedName>
</protein>
<dbReference type="InterPro" id="IPR006311">
    <property type="entry name" value="TAT_signal"/>
</dbReference>
<evidence type="ECO:0000313" key="3">
    <source>
        <dbReference type="EMBL" id="BCO33956.1"/>
    </source>
</evidence>
<dbReference type="InterPro" id="IPR025240">
    <property type="entry name" value="DUF4189"/>
</dbReference>